<reference evidence="5 6" key="1">
    <citation type="submission" date="2017-02" db="UniProtKB">
        <authorList>
            <consortium name="WormBaseParasite"/>
        </authorList>
    </citation>
    <scope>IDENTIFICATION</scope>
</reference>
<evidence type="ECO:0000313" key="6">
    <source>
        <dbReference type="WBParaSite" id="ASIM_0000726801-mRNA-1"/>
    </source>
</evidence>
<gene>
    <name evidence="2" type="ORF">ASIM_LOCUS3859</name>
    <name evidence="3" type="ORF">ASIM_LOCUS7040</name>
</gene>
<evidence type="ECO:0000313" key="3">
    <source>
        <dbReference type="EMBL" id="VDK28390.1"/>
    </source>
</evidence>
<accession>A0A0M3JI03</accession>
<sequence>MPISWYPRNFTIPDLNLMDHSVRLSDDTIYGVQLGLYVIGYKESLDDQIKKFRPEHRTLCRLATYSNKNTPEFRWKPQEDRINIYQVINSL</sequence>
<dbReference type="EMBL" id="UYRR01016345">
    <property type="protein sequence ID" value="VDK28390.1"/>
    <property type="molecule type" value="Genomic_DNA"/>
</dbReference>
<evidence type="ECO:0000313" key="4">
    <source>
        <dbReference type="Proteomes" id="UP000267096"/>
    </source>
</evidence>
<dbReference type="WBParaSite" id="ASIM_0000726801-mRNA-1">
    <property type="protein sequence ID" value="ASIM_0000726801-mRNA-1"/>
    <property type="gene ID" value="ASIM_0000726801"/>
</dbReference>
<dbReference type="Pfam" id="PF24464">
    <property type="entry name" value="Ig_F54D1_6_2"/>
    <property type="match status" value="1"/>
</dbReference>
<reference evidence="2 4" key="2">
    <citation type="submission" date="2018-11" db="EMBL/GenBank/DDBJ databases">
        <authorList>
            <consortium name="Pathogen Informatics"/>
        </authorList>
    </citation>
    <scope>NUCLEOTIDE SEQUENCE [LARGE SCALE GENOMIC DNA]</scope>
</reference>
<evidence type="ECO:0000313" key="5">
    <source>
        <dbReference type="WBParaSite" id="ASIM_0000403301-mRNA-1"/>
    </source>
</evidence>
<evidence type="ECO:0000259" key="1">
    <source>
        <dbReference type="Pfam" id="PF24464"/>
    </source>
</evidence>
<protein>
    <submittedName>
        <fullName evidence="5 6">Transposase</fullName>
    </submittedName>
</protein>
<dbReference type="EMBL" id="UYRR01006307">
    <property type="protein sequence ID" value="VDK22513.1"/>
    <property type="molecule type" value="Genomic_DNA"/>
</dbReference>
<dbReference type="Proteomes" id="UP000267096">
    <property type="component" value="Unassembled WGS sequence"/>
</dbReference>
<dbReference type="OrthoDB" id="5897431at2759"/>
<dbReference type="AlphaFoldDB" id="A0A0M3JI03"/>
<proteinExistence type="predicted"/>
<feature type="domain" description="F54D1.6-like second Ig-like" evidence="1">
    <location>
        <begin position="1"/>
        <end position="87"/>
    </location>
</feature>
<dbReference type="InterPro" id="IPR057019">
    <property type="entry name" value="F54D1_6-like_Ig-like_2"/>
</dbReference>
<organism evidence="6">
    <name type="scientific">Anisakis simplex</name>
    <name type="common">Herring worm</name>
    <dbReference type="NCBI Taxonomy" id="6269"/>
    <lineage>
        <taxon>Eukaryota</taxon>
        <taxon>Metazoa</taxon>
        <taxon>Ecdysozoa</taxon>
        <taxon>Nematoda</taxon>
        <taxon>Chromadorea</taxon>
        <taxon>Rhabditida</taxon>
        <taxon>Spirurina</taxon>
        <taxon>Ascaridomorpha</taxon>
        <taxon>Ascaridoidea</taxon>
        <taxon>Anisakidae</taxon>
        <taxon>Anisakis</taxon>
        <taxon>Anisakis simplex complex</taxon>
    </lineage>
</organism>
<keyword evidence="4" id="KW-1185">Reference proteome</keyword>
<evidence type="ECO:0000313" key="2">
    <source>
        <dbReference type="EMBL" id="VDK22513.1"/>
    </source>
</evidence>
<dbReference type="WBParaSite" id="ASIM_0000403301-mRNA-1">
    <property type="protein sequence ID" value="ASIM_0000403301-mRNA-1"/>
    <property type="gene ID" value="ASIM_0000403301"/>
</dbReference>
<name>A0A0M3JI03_ANISI</name>